<evidence type="ECO:0000256" key="2">
    <source>
        <dbReference type="PIRSR" id="PIRSR613078-2"/>
    </source>
</evidence>
<gene>
    <name evidence="4" type="ORF">FB382_000993</name>
</gene>
<proteinExistence type="predicted"/>
<evidence type="ECO:0000313" key="5">
    <source>
        <dbReference type="Proteomes" id="UP000580910"/>
    </source>
</evidence>
<dbReference type="InterPro" id="IPR001345">
    <property type="entry name" value="PG/BPGM_mutase_AS"/>
</dbReference>
<comment type="caution">
    <text evidence="4">The sequence shown here is derived from an EMBL/GenBank/DDBJ whole genome shotgun (WGS) entry which is preliminary data.</text>
</comment>
<dbReference type="GO" id="GO:0016791">
    <property type="term" value="F:phosphatase activity"/>
    <property type="evidence" value="ECO:0007669"/>
    <property type="project" value="TreeGrafter"/>
</dbReference>
<dbReference type="PANTHER" id="PTHR48100">
    <property type="entry name" value="BROAD-SPECIFICITY PHOSPHATASE YOR283W-RELATED"/>
    <property type="match status" value="1"/>
</dbReference>
<feature type="active site" description="Tele-phosphohistidine intermediate" evidence="1">
    <location>
        <position position="11"/>
    </location>
</feature>
<organism evidence="4 5">
    <name type="scientific">Nocardioides ginsengisegetis</name>
    <dbReference type="NCBI Taxonomy" id="661491"/>
    <lineage>
        <taxon>Bacteria</taxon>
        <taxon>Bacillati</taxon>
        <taxon>Actinomycetota</taxon>
        <taxon>Actinomycetes</taxon>
        <taxon>Propionibacteriales</taxon>
        <taxon>Nocardioidaceae</taxon>
        <taxon>Nocardioides</taxon>
    </lineage>
</organism>
<dbReference type="EC" id="5.4.2.12" evidence="4"/>
<keyword evidence="4" id="KW-0413">Isomerase</keyword>
<dbReference type="GO" id="GO:0004619">
    <property type="term" value="F:phosphoglycerate mutase activity"/>
    <property type="evidence" value="ECO:0007669"/>
    <property type="project" value="UniProtKB-EC"/>
</dbReference>
<dbReference type="SMART" id="SM00855">
    <property type="entry name" value="PGAM"/>
    <property type="match status" value="1"/>
</dbReference>
<dbReference type="Pfam" id="PF00300">
    <property type="entry name" value="His_Phos_1"/>
    <property type="match status" value="1"/>
</dbReference>
<reference evidence="4 5" key="1">
    <citation type="submission" date="2020-07" db="EMBL/GenBank/DDBJ databases">
        <title>Sequencing the genomes of 1000 actinobacteria strains.</title>
        <authorList>
            <person name="Klenk H.-P."/>
        </authorList>
    </citation>
    <scope>NUCLEOTIDE SEQUENCE [LARGE SCALE GENOMIC DNA]</scope>
    <source>
        <strain evidence="4 5">DSM 21349</strain>
    </source>
</reference>
<feature type="active site" description="Proton donor/acceptor" evidence="1">
    <location>
        <position position="84"/>
    </location>
</feature>
<dbReference type="AlphaFoldDB" id="A0A7W3IXW7"/>
<keyword evidence="5" id="KW-1185">Reference proteome</keyword>
<dbReference type="Gene3D" id="3.40.50.1240">
    <property type="entry name" value="Phosphoglycerate mutase-like"/>
    <property type="match status" value="1"/>
</dbReference>
<name>A0A7W3IXW7_9ACTN</name>
<accession>A0A7W3IXW7</accession>
<dbReference type="RefSeq" id="WP_182537301.1">
    <property type="nucleotide sequence ID" value="NZ_JACGXA010000001.1"/>
</dbReference>
<evidence type="ECO:0000256" key="3">
    <source>
        <dbReference type="SAM" id="MobiDB-lite"/>
    </source>
</evidence>
<evidence type="ECO:0000313" key="4">
    <source>
        <dbReference type="EMBL" id="MBA8802702.1"/>
    </source>
</evidence>
<dbReference type="SUPFAM" id="SSF53254">
    <property type="entry name" value="Phosphoglycerate mutase-like"/>
    <property type="match status" value="1"/>
</dbReference>
<dbReference type="InterPro" id="IPR050275">
    <property type="entry name" value="PGM_Phosphatase"/>
</dbReference>
<dbReference type="CDD" id="cd07067">
    <property type="entry name" value="HP_PGM_like"/>
    <property type="match status" value="1"/>
</dbReference>
<evidence type="ECO:0000256" key="1">
    <source>
        <dbReference type="PIRSR" id="PIRSR613078-1"/>
    </source>
</evidence>
<sequence length="223" mass="23573">MTGRRLVLLRHGQTAWNLEGRAQGHTDVSLDETGHAQAAAAAPYLGGYGAVALWSSDLRRARQTASYVELATGLVARTDPRLREFDVGERSGLTVAEFAARFPEAHALWSAGHVTGHVPGAESVADVQARMVPALMEKLAELGTGQTGIVVSHGAAINVTVQSILGVPEDADGDLMPMENCGWATLTEHRSGRLRLSSYNETVHTGLLPPEGTPDFTSDAPSG</sequence>
<feature type="binding site" evidence="2">
    <location>
        <begin position="10"/>
        <end position="17"/>
    </location>
    <ligand>
        <name>substrate</name>
    </ligand>
</feature>
<dbReference type="PANTHER" id="PTHR48100:SF62">
    <property type="entry name" value="GLUCOSYL-3-PHOSPHOGLYCERATE PHOSPHATASE"/>
    <property type="match status" value="1"/>
</dbReference>
<protein>
    <submittedName>
        <fullName evidence="4">Putative phosphoglycerate mutase</fullName>
        <ecNumber evidence="4">5.4.2.12</ecNumber>
    </submittedName>
</protein>
<feature type="binding site" evidence="2">
    <location>
        <position position="60"/>
    </location>
    <ligand>
        <name>substrate</name>
    </ligand>
</feature>
<dbReference type="EMBL" id="JACGXA010000001">
    <property type="protein sequence ID" value="MBA8802702.1"/>
    <property type="molecule type" value="Genomic_DNA"/>
</dbReference>
<dbReference type="Proteomes" id="UP000580910">
    <property type="component" value="Unassembled WGS sequence"/>
</dbReference>
<dbReference type="InterPro" id="IPR013078">
    <property type="entry name" value="His_Pase_superF_clade-1"/>
</dbReference>
<dbReference type="InterPro" id="IPR029033">
    <property type="entry name" value="His_PPase_superfam"/>
</dbReference>
<feature type="region of interest" description="Disordered" evidence="3">
    <location>
        <begin position="204"/>
        <end position="223"/>
    </location>
</feature>
<dbReference type="PROSITE" id="PS00175">
    <property type="entry name" value="PG_MUTASE"/>
    <property type="match status" value="1"/>
</dbReference>
<dbReference type="GO" id="GO:0005737">
    <property type="term" value="C:cytoplasm"/>
    <property type="evidence" value="ECO:0007669"/>
    <property type="project" value="TreeGrafter"/>
</dbReference>